<dbReference type="RefSeq" id="XP_049261322.1">
    <property type="nucleotide sequence ID" value="XM_049409530.1"/>
</dbReference>
<keyword evidence="1" id="KW-0496">Mitochondrion</keyword>
<dbReference type="GO" id="GO:0042407">
    <property type="term" value="P:cristae formation"/>
    <property type="evidence" value="ECO:0007669"/>
    <property type="project" value="InterPro"/>
</dbReference>
<dbReference type="PANTHER" id="PTHR28268:SF1">
    <property type="entry name" value="MICOS SUBUNIT MIC26"/>
    <property type="match status" value="1"/>
</dbReference>
<dbReference type="EMBL" id="JAGSYN010000270">
    <property type="protein sequence ID" value="KAG7661089.1"/>
    <property type="molecule type" value="Genomic_DNA"/>
</dbReference>
<keyword evidence="1" id="KW-0472">Membrane</keyword>
<name>A0A8J5QFF8_9ASCO</name>
<accession>A0A8J5QFF8</accession>
<evidence type="ECO:0000313" key="2">
    <source>
        <dbReference type="EMBL" id="KAG7661089.1"/>
    </source>
</evidence>
<dbReference type="InterPro" id="IPR019166">
    <property type="entry name" value="MIC26/MIC27"/>
</dbReference>
<dbReference type="GO" id="GO:0044284">
    <property type="term" value="C:mitochondrial crista junction"/>
    <property type="evidence" value="ECO:0007669"/>
    <property type="project" value="TreeGrafter"/>
</dbReference>
<dbReference type="GO" id="GO:0061617">
    <property type="term" value="C:MICOS complex"/>
    <property type="evidence" value="ECO:0007669"/>
    <property type="project" value="UniProtKB-UniRule"/>
</dbReference>
<comment type="function">
    <text evidence="1">Component of the MICOS complex, a large protein complex of the mitochondrial inner membrane that plays crucial roles in the maintenance of crista junctions, inner membrane architecture, and formation of contact sites to the outer membrane.</text>
</comment>
<evidence type="ECO:0000256" key="1">
    <source>
        <dbReference type="RuleBase" id="RU363021"/>
    </source>
</evidence>
<dbReference type="Pfam" id="PF09769">
    <property type="entry name" value="ApoO"/>
    <property type="match status" value="1"/>
</dbReference>
<comment type="caution">
    <text evidence="2">The sequence shown here is derived from an EMBL/GenBank/DDBJ whole genome shotgun (WGS) entry which is preliminary data.</text>
</comment>
<reference evidence="2 3" key="1">
    <citation type="journal article" date="2021" name="DNA Res.">
        <title>Genome analysis of Candida subhashii reveals its hybrid nature and dual mitochondrial genome conformations.</title>
        <authorList>
            <person name="Mixao V."/>
            <person name="Hegedusova E."/>
            <person name="Saus E."/>
            <person name="Pryszcz L.P."/>
            <person name="Cillingova A."/>
            <person name="Nosek J."/>
            <person name="Gabaldon T."/>
        </authorList>
    </citation>
    <scope>NUCLEOTIDE SEQUENCE [LARGE SCALE GENOMIC DNA]</scope>
    <source>
        <strain evidence="2 3">CBS 10753</strain>
    </source>
</reference>
<sequence length="250" mass="27537">MFNNTIRLTTSVLATGSIIATLNMNNDVVLNETRKGRNFYEDESEVINIPGTITPAPASEIKALGSNRIIDGISVRSTDITEDFFKSIREFSSSSVDTITQWLNKGYIKVNKTERAVTDTVSGLHNKSEDLLPNSIYVIIAILSGTIAARPRGIIARTTFPTALGLGAFKYFLPRTFENTMTFAWQVEQNKVPTLAKQQELAYQSAVNAIHTIEETTESSKKSIENGAKSLRKSIADITGLNIDEEVSKK</sequence>
<evidence type="ECO:0000313" key="3">
    <source>
        <dbReference type="Proteomes" id="UP000694255"/>
    </source>
</evidence>
<comment type="subcellular location">
    <subcellularLocation>
        <location evidence="1">Mitochondrion inner membrane</location>
    </subcellularLocation>
</comment>
<keyword evidence="1" id="KW-0999">Mitochondrion inner membrane</keyword>
<dbReference type="InterPro" id="IPR033181">
    <property type="entry name" value="Mic26_fungi"/>
</dbReference>
<organism evidence="2 3">
    <name type="scientific">[Candida] subhashii</name>
    <dbReference type="NCBI Taxonomy" id="561895"/>
    <lineage>
        <taxon>Eukaryota</taxon>
        <taxon>Fungi</taxon>
        <taxon>Dikarya</taxon>
        <taxon>Ascomycota</taxon>
        <taxon>Saccharomycotina</taxon>
        <taxon>Pichiomycetes</taxon>
        <taxon>Debaryomycetaceae</taxon>
        <taxon>Spathaspora</taxon>
    </lineage>
</organism>
<protein>
    <recommendedName>
        <fullName evidence="1">MICOS complex subunit</fullName>
    </recommendedName>
</protein>
<comment type="subunit">
    <text evidence="1">Component of the mitochondrial contact site and cristae organizing system (MICOS) complex.</text>
</comment>
<proteinExistence type="predicted"/>
<keyword evidence="3" id="KW-1185">Reference proteome</keyword>
<dbReference type="AlphaFoldDB" id="A0A8J5QFF8"/>
<gene>
    <name evidence="2" type="ORF">J8A68_005461</name>
</gene>
<dbReference type="Proteomes" id="UP000694255">
    <property type="component" value="Unassembled WGS sequence"/>
</dbReference>
<dbReference type="PANTHER" id="PTHR28268">
    <property type="entry name" value="MICOS SUBUNIT MIC26"/>
    <property type="match status" value="1"/>
</dbReference>
<dbReference type="OrthoDB" id="2399148at2759"/>
<dbReference type="GeneID" id="73472261"/>